<evidence type="ECO:0000256" key="3">
    <source>
        <dbReference type="ARBA" id="ARBA00022827"/>
    </source>
</evidence>
<dbReference type="GO" id="GO:0050661">
    <property type="term" value="F:NADP binding"/>
    <property type="evidence" value="ECO:0007669"/>
    <property type="project" value="InterPro"/>
</dbReference>
<dbReference type="InterPro" id="IPR020946">
    <property type="entry name" value="Flavin_mOase-like"/>
</dbReference>
<evidence type="ECO:0000256" key="4">
    <source>
        <dbReference type="ARBA" id="ARBA00022857"/>
    </source>
</evidence>
<proteinExistence type="inferred from homology"/>
<comment type="similarity">
    <text evidence="1">Belongs to the FMO family.</text>
</comment>
<dbReference type="AlphaFoldDB" id="W2S551"/>
<organism evidence="6 7">
    <name type="scientific">Cyphellophora europaea (strain CBS 101466)</name>
    <name type="common">Phialophora europaea</name>
    <dbReference type="NCBI Taxonomy" id="1220924"/>
    <lineage>
        <taxon>Eukaryota</taxon>
        <taxon>Fungi</taxon>
        <taxon>Dikarya</taxon>
        <taxon>Ascomycota</taxon>
        <taxon>Pezizomycotina</taxon>
        <taxon>Eurotiomycetes</taxon>
        <taxon>Chaetothyriomycetidae</taxon>
        <taxon>Chaetothyriales</taxon>
        <taxon>Cyphellophoraceae</taxon>
        <taxon>Cyphellophora</taxon>
    </lineage>
</organism>
<sequence length="449" mass="51750">YRYLQSYTDHFGLRPNIQLNAAVQDLRRIDGQWELVLLIDGIEKTARFDKLMVAVGTFHTPIIPEIENIDKFAGDVRHSITFSPSEQYKNKRVLIVGFHASGVDVGSSLAGIASKILFSRKNGTIILPKFGPDGRTFDQALTLPLMFFQMTLEKYLPRLWYYLLDSMCIQIMNKAFPGAAEKYRLLPAPSMETTTPLIVDQIWPFLESGFVELTGAVKRVTGPRSVELMDGTILEDLDAIIYCTGYRTEVPWMPQEWQPVPSPGDPPSLYQNIFPLHSDPEVRNSLAFMGQGATPFPGFAMLETVAMTVAQVWKGKVQLPPLEEMQSWYQNNVDSREAVKKRMKYDATYYPLLLPLGPWWSFLDKTSGTDIIEHFSWTSWKSWSFWWRDRELYQTCKQQPLSPAVFRLFQGDKRKAWAGARSQILYDHRLAEKRSQIKLERDREDKKER</sequence>
<evidence type="ECO:0000256" key="5">
    <source>
        <dbReference type="ARBA" id="ARBA00023002"/>
    </source>
</evidence>
<dbReference type="Proteomes" id="UP000030752">
    <property type="component" value="Unassembled WGS sequence"/>
</dbReference>
<dbReference type="InterPro" id="IPR000960">
    <property type="entry name" value="Flavin_mOase"/>
</dbReference>
<keyword evidence="3" id="KW-0274">FAD</keyword>
<dbReference type="GO" id="GO:0004499">
    <property type="term" value="F:N,N-dimethylaniline monooxygenase activity"/>
    <property type="evidence" value="ECO:0007669"/>
    <property type="project" value="InterPro"/>
</dbReference>
<dbReference type="GeneID" id="19969576"/>
<dbReference type="VEuPathDB" id="FungiDB:HMPREF1541_02237"/>
<dbReference type="RefSeq" id="XP_008714815.1">
    <property type="nucleotide sequence ID" value="XM_008716593.1"/>
</dbReference>
<accession>W2S551</accession>
<dbReference type="PIRSF" id="PIRSF000332">
    <property type="entry name" value="FMO"/>
    <property type="match status" value="1"/>
</dbReference>
<gene>
    <name evidence="6" type="ORF">HMPREF1541_02237</name>
</gene>
<dbReference type="InterPro" id="IPR036188">
    <property type="entry name" value="FAD/NAD-bd_sf"/>
</dbReference>
<dbReference type="PRINTS" id="PR00370">
    <property type="entry name" value="FMOXYGENASE"/>
</dbReference>
<dbReference type="OrthoDB" id="66881at2759"/>
<dbReference type="InParanoid" id="W2S551"/>
<dbReference type="SUPFAM" id="SSF51905">
    <property type="entry name" value="FAD/NAD(P)-binding domain"/>
    <property type="match status" value="1"/>
</dbReference>
<evidence type="ECO:0000256" key="2">
    <source>
        <dbReference type="ARBA" id="ARBA00022630"/>
    </source>
</evidence>
<dbReference type="Pfam" id="PF00743">
    <property type="entry name" value="FMO-like"/>
    <property type="match status" value="1"/>
</dbReference>
<protein>
    <submittedName>
        <fullName evidence="6">Uncharacterized protein</fullName>
    </submittedName>
</protein>
<dbReference type="Gene3D" id="3.50.50.60">
    <property type="entry name" value="FAD/NAD(P)-binding domain"/>
    <property type="match status" value="1"/>
</dbReference>
<dbReference type="GO" id="GO:0050660">
    <property type="term" value="F:flavin adenine dinucleotide binding"/>
    <property type="evidence" value="ECO:0007669"/>
    <property type="project" value="InterPro"/>
</dbReference>
<evidence type="ECO:0000256" key="1">
    <source>
        <dbReference type="ARBA" id="ARBA00009183"/>
    </source>
</evidence>
<dbReference type="PANTHER" id="PTHR23023">
    <property type="entry name" value="DIMETHYLANILINE MONOOXYGENASE"/>
    <property type="match status" value="1"/>
</dbReference>
<dbReference type="EMBL" id="KB822718">
    <property type="protein sequence ID" value="ETN43079.1"/>
    <property type="molecule type" value="Genomic_DNA"/>
</dbReference>
<keyword evidence="2" id="KW-0285">Flavoprotein</keyword>
<dbReference type="InterPro" id="IPR050346">
    <property type="entry name" value="FMO-like"/>
</dbReference>
<keyword evidence="5" id="KW-0560">Oxidoreductase</keyword>
<feature type="non-terminal residue" evidence="6">
    <location>
        <position position="1"/>
    </location>
</feature>
<name>W2S551_CYPE1</name>
<dbReference type="eggNOG" id="KOG1399">
    <property type="taxonomic scope" value="Eukaryota"/>
</dbReference>
<evidence type="ECO:0000313" key="6">
    <source>
        <dbReference type="EMBL" id="ETN43079.1"/>
    </source>
</evidence>
<reference evidence="6 7" key="1">
    <citation type="submission" date="2013-03" db="EMBL/GenBank/DDBJ databases">
        <title>The Genome Sequence of Phialophora europaea CBS 101466.</title>
        <authorList>
            <consortium name="The Broad Institute Genomics Platform"/>
            <person name="Cuomo C."/>
            <person name="de Hoog S."/>
            <person name="Gorbushina A."/>
            <person name="Walker B."/>
            <person name="Young S.K."/>
            <person name="Zeng Q."/>
            <person name="Gargeya S."/>
            <person name="Fitzgerald M."/>
            <person name="Haas B."/>
            <person name="Abouelleil A."/>
            <person name="Allen A.W."/>
            <person name="Alvarado L."/>
            <person name="Arachchi H.M."/>
            <person name="Berlin A.M."/>
            <person name="Chapman S.B."/>
            <person name="Gainer-Dewar J."/>
            <person name="Goldberg J."/>
            <person name="Griggs A."/>
            <person name="Gujja S."/>
            <person name="Hansen M."/>
            <person name="Howarth C."/>
            <person name="Imamovic A."/>
            <person name="Ireland A."/>
            <person name="Larimer J."/>
            <person name="McCowan C."/>
            <person name="Murphy C."/>
            <person name="Pearson M."/>
            <person name="Poon T.W."/>
            <person name="Priest M."/>
            <person name="Roberts A."/>
            <person name="Saif S."/>
            <person name="Shea T."/>
            <person name="Sisk P."/>
            <person name="Sykes S."/>
            <person name="Wortman J."/>
            <person name="Nusbaum C."/>
            <person name="Birren B."/>
        </authorList>
    </citation>
    <scope>NUCLEOTIDE SEQUENCE [LARGE SCALE GENOMIC DNA]</scope>
    <source>
        <strain evidence="6 7">CBS 101466</strain>
    </source>
</reference>
<dbReference type="HOGENOM" id="CLU_006909_8_1_1"/>
<keyword evidence="4" id="KW-0521">NADP</keyword>
<evidence type="ECO:0000313" key="7">
    <source>
        <dbReference type="Proteomes" id="UP000030752"/>
    </source>
</evidence>
<keyword evidence="7" id="KW-1185">Reference proteome</keyword>